<evidence type="ECO:0000313" key="9">
    <source>
        <dbReference type="EMBL" id="MBA0741611.1"/>
    </source>
</evidence>
<keyword evidence="5 6" id="KW-0472">Membrane</keyword>
<comment type="similarity">
    <text evidence="2 6">Belongs to the drug/metabolite transporter (DMT) superfamily. Plant drug/metabolite exporter (P-DME) (TC 2.A.7.4) family.</text>
</comment>
<dbReference type="AlphaFoldDB" id="A0A7J9BZG5"/>
<accession>A0A7J9BZG5</accession>
<evidence type="ECO:0000256" key="6">
    <source>
        <dbReference type="RuleBase" id="RU363077"/>
    </source>
</evidence>
<feature type="transmembrane region" description="Helical" evidence="6">
    <location>
        <begin position="222"/>
        <end position="242"/>
    </location>
</feature>
<comment type="caution">
    <text evidence="9">The sequence shown here is derived from an EMBL/GenBank/DDBJ whole genome shotgun (WGS) entry which is preliminary data.</text>
</comment>
<dbReference type="InterPro" id="IPR037185">
    <property type="entry name" value="EmrE-like"/>
</dbReference>
<name>A0A7J9BZG5_GOSGO</name>
<feature type="transmembrane region" description="Helical" evidence="6">
    <location>
        <begin position="21"/>
        <end position="40"/>
    </location>
</feature>
<feature type="transmembrane region" description="Helical" evidence="6">
    <location>
        <begin position="103"/>
        <end position="123"/>
    </location>
</feature>
<evidence type="ECO:0000313" key="8">
    <source>
        <dbReference type="EMBL" id="MBA0741610.1"/>
    </source>
</evidence>
<keyword evidence="10" id="KW-1185">Reference proteome</keyword>
<dbReference type="GO" id="GO:0016020">
    <property type="term" value="C:membrane"/>
    <property type="evidence" value="ECO:0007669"/>
    <property type="project" value="UniProtKB-SubCell"/>
</dbReference>
<evidence type="ECO:0000256" key="5">
    <source>
        <dbReference type="ARBA" id="ARBA00023136"/>
    </source>
</evidence>
<gene>
    <name evidence="8" type="ORF">Gogos_014746</name>
    <name evidence="9" type="ORF">Gogos_014747</name>
</gene>
<evidence type="ECO:0000256" key="4">
    <source>
        <dbReference type="ARBA" id="ARBA00022989"/>
    </source>
</evidence>
<reference evidence="9 10" key="1">
    <citation type="journal article" date="2019" name="Genome Biol. Evol.">
        <title>Insights into the evolution of the New World diploid cottons (Gossypium, subgenus Houzingenia) based on genome sequencing.</title>
        <authorList>
            <person name="Grover C.E."/>
            <person name="Arick M.A. 2nd"/>
            <person name="Thrash A."/>
            <person name="Conover J.L."/>
            <person name="Sanders W.S."/>
            <person name="Peterson D.G."/>
            <person name="Frelichowski J.E."/>
            <person name="Scheffler J.A."/>
            <person name="Scheffler B.E."/>
            <person name="Wendel J.F."/>
        </authorList>
    </citation>
    <scope>NUCLEOTIDE SEQUENCE [LARGE SCALE GENOMIC DNA]</scope>
    <source>
        <strain evidence="9">5</strain>
        <tissue evidence="9">Leaf</tissue>
    </source>
</reference>
<comment type="subcellular location">
    <subcellularLocation>
        <location evidence="1 6">Membrane</location>
        <topology evidence="1 6">Multi-pass membrane protein</topology>
    </subcellularLocation>
</comment>
<dbReference type="GO" id="GO:0022857">
    <property type="term" value="F:transmembrane transporter activity"/>
    <property type="evidence" value="ECO:0007669"/>
    <property type="project" value="InterPro"/>
</dbReference>
<dbReference type="InterPro" id="IPR000620">
    <property type="entry name" value="EamA_dom"/>
</dbReference>
<feature type="transmembrane region" description="Helical" evidence="6">
    <location>
        <begin position="80"/>
        <end position="97"/>
    </location>
</feature>
<feature type="transmembrane region" description="Helical" evidence="6">
    <location>
        <begin position="135"/>
        <end position="155"/>
    </location>
</feature>
<dbReference type="Pfam" id="PF00892">
    <property type="entry name" value="EamA"/>
    <property type="match status" value="1"/>
</dbReference>
<dbReference type="PANTHER" id="PTHR31218">
    <property type="entry name" value="WAT1-RELATED PROTEIN"/>
    <property type="match status" value="1"/>
</dbReference>
<feature type="transmembrane region" description="Helical" evidence="6">
    <location>
        <begin position="52"/>
        <end position="73"/>
    </location>
</feature>
<feature type="domain" description="EamA" evidence="7">
    <location>
        <begin position="195"/>
        <end position="266"/>
    </location>
</feature>
<keyword evidence="4 6" id="KW-1133">Transmembrane helix</keyword>
<dbReference type="Proteomes" id="UP000593579">
    <property type="component" value="Unassembled WGS sequence"/>
</dbReference>
<protein>
    <recommendedName>
        <fullName evidence="6">WAT1-related protein</fullName>
    </recommendedName>
</protein>
<feature type="transmembrane region" description="Helical" evidence="6">
    <location>
        <begin position="248"/>
        <end position="267"/>
    </location>
</feature>
<dbReference type="EMBL" id="JABEZY010000007">
    <property type="protein sequence ID" value="MBA0741611.1"/>
    <property type="molecule type" value="Genomic_DNA"/>
</dbReference>
<evidence type="ECO:0000259" key="7">
    <source>
        <dbReference type="Pfam" id="PF00892"/>
    </source>
</evidence>
<reference evidence="9" key="2">
    <citation type="submission" date="2020-04" db="EMBL/GenBank/DDBJ databases">
        <authorList>
            <person name="Grover C.E."/>
            <person name="Arick M.A. II"/>
            <person name="Thrash A."/>
            <person name="Conover J.L."/>
            <person name="Sanders W.S."/>
            <person name="Peterson D.G."/>
            <person name="Scheffler J.A."/>
            <person name="Scheffler B.E."/>
            <person name="Wendel J.F."/>
        </authorList>
    </citation>
    <scope>NUCLEOTIDE SEQUENCE</scope>
    <source>
        <strain evidence="9">5</strain>
        <tissue evidence="9">Leaf</tissue>
    </source>
</reference>
<dbReference type="InterPro" id="IPR030184">
    <property type="entry name" value="WAT1-related"/>
</dbReference>
<evidence type="ECO:0000256" key="1">
    <source>
        <dbReference type="ARBA" id="ARBA00004141"/>
    </source>
</evidence>
<evidence type="ECO:0000256" key="3">
    <source>
        <dbReference type="ARBA" id="ARBA00022692"/>
    </source>
</evidence>
<dbReference type="EMBL" id="JABEZY010000007">
    <property type="protein sequence ID" value="MBA0741610.1"/>
    <property type="molecule type" value="Genomic_DNA"/>
</dbReference>
<proteinExistence type="inferred from homology"/>
<evidence type="ECO:0000313" key="10">
    <source>
        <dbReference type="Proteomes" id="UP000593579"/>
    </source>
</evidence>
<evidence type="ECO:0000256" key="2">
    <source>
        <dbReference type="ARBA" id="ARBA00007635"/>
    </source>
</evidence>
<dbReference type="SUPFAM" id="SSF103481">
    <property type="entry name" value="Multidrug resistance efflux transporter EmrE"/>
    <property type="match status" value="2"/>
</dbReference>
<dbReference type="OrthoDB" id="1728340at2759"/>
<sequence length="300" mass="33616">MDIVTQPKNMAGTFMTNFASYKHHLSMVLVQILSAIVYFITEAAFNQGLNTYVYVSYRFILAGLLMFPLAYFLERKSRPKLTVAMFLEIFLVSLMGMRCTSPTFVAAVFNTVSSLTFLIAILFRMEVVDIRSHRGMAKILGTFISLVGVTIITLYKGPALQNLWGTPIHMKRLSIHENWVKGSILTIASCITLSAWYIMQGIIGSGLVIFIQLWCMKEKGPVFVSMFNPLQTLIVAVLAYFVFGEKLYTGSILGGVTVIIGLYLLLWGKEKDESYIKGQELEEIKVADKEEVASAVKEEP</sequence>
<feature type="transmembrane region" description="Helical" evidence="6">
    <location>
        <begin position="184"/>
        <end position="210"/>
    </location>
</feature>
<organism evidence="9 10">
    <name type="scientific">Gossypium gossypioides</name>
    <name type="common">Mexican cotton</name>
    <name type="synonym">Selera gossypioides</name>
    <dbReference type="NCBI Taxonomy" id="34282"/>
    <lineage>
        <taxon>Eukaryota</taxon>
        <taxon>Viridiplantae</taxon>
        <taxon>Streptophyta</taxon>
        <taxon>Embryophyta</taxon>
        <taxon>Tracheophyta</taxon>
        <taxon>Spermatophyta</taxon>
        <taxon>Magnoliopsida</taxon>
        <taxon>eudicotyledons</taxon>
        <taxon>Gunneridae</taxon>
        <taxon>Pentapetalae</taxon>
        <taxon>rosids</taxon>
        <taxon>malvids</taxon>
        <taxon>Malvales</taxon>
        <taxon>Malvaceae</taxon>
        <taxon>Malvoideae</taxon>
        <taxon>Gossypium</taxon>
    </lineage>
</organism>
<keyword evidence="3 6" id="KW-0812">Transmembrane</keyword>